<dbReference type="InterPro" id="IPR004358">
    <property type="entry name" value="Sig_transdc_His_kin-like_C"/>
</dbReference>
<comment type="caution">
    <text evidence="11">The sequence shown here is derived from an EMBL/GenBank/DDBJ whole genome shotgun (WGS) entry which is preliminary data.</text>
</comment>
<dbReference type="Pfam" id="PF02518">
    <property type="entry name" value="HATPase_c"/>
    <property type="match status" value="1"/>
</dbReference>
<dbReference type="SMART" id="SM00388">
    <property type="entry name" value="HisKA"/>
    <property type="match status" value="1"/>
</dbReference>
<feature type="domain" description="PAS" evidence="10">
    <location>
        <begin position="45"/>
        <end position="82"/>
    </location>
</feature>
<dbReference type="InterPro" id="IPR036097">
    <property type="entry name" value="HisK_dim/P_sf"/>
</dbReference>
<protein>
    <recommendedName>
        <fullName evidence="2">histidine kinase</fullName>
        <ecNumber evidence="2">2.7.13.3</ecNumber>
    </recommendedName>
</protein>
<dbReference type="InterPro" id="IPR003661">
    <property type="entry name" value="HisK_dim/P_dom"/>
</dbReference>
<evidence type="ECO:0000256" key="8">
    <source>
        <dbReference type="ARBA" id="ARBA00023012"/>
    </source>
</evidence>
<evidence type="ECO:0000256" key="3">
    <source>
        <dbReference type="ARBA" id="ARBA00022553"/>
    </source>
</evidence>
<keyword evidence="6" id="KW-0418">Kinase</keyword>
<reference evidence="11 12" key="2">
    <citation type="submission" date="2021-02" db="EMBL/GenBank/DDBJ databases">
        <title>Sulfurospirillum tamanensis sp. nov.</title>
        <authorList>
            <person name="Frolova A."/>
            <person name="Merkel A."/>
            <person name="Slobodkin A."/>
        </authorList>
    </citation>
    <scope>NUCLEOTIDE SEQUENCE [LARGE SCALE GENOMIC DNA]</scope>
    <source>
        <strain evidence="11 12">T05b</strain>
    </source>
</reference>
<name>A0ABS2WPL6_9BACT</name>
<keyword evidence="12" id="KW-1185">Reference proteome</keyword>
<proteinExistence type="predicted"/>
<evidence type="ECO:0000259" key="9">
    <source>
        <dbReference type="PROSITE" id="PS50109"/>
    </source>
</evidence>
<keyword evidence="7" id="KW-0067">ATP-binding</keyword>
<dbReference type="InterPro" id="IPR036890">
    <property type="entry name" value="HATPase_C_sf"/>
</dbReference>
<evidence type="ECO:0000256" key="4">
    <source>
        <dbReference type="ARBA" id="ARBA00022679"/>
    </source>
</evidence>
<dbReference type="EMBL" id="JAFHKK010000003">
    <property type="protein sequence ID" value="MBN2963589.1"/>
    <property type="molecule type" value="Genomic_DNA"/>
</dbReference>
<dbReference type="PANTHER" id="PTHR43065">
    <property type="entry name" value="SENSOR HISTIDINE KINASE"/>
    <property type="match status" value="1"/>
</dbReference>
<dbReference type="PROSITE" id="PS50109">
    <property type="entry name" value="HIS_KIN"/>
    <property type="match status" value="1"/>
</dbReference>
<dbReference type="PANTHER" id="PTHR43065:SF10">
    <property type="entry name" value="PEROXIDE STRESS-ACTIVATED HISTIDINE KINASE MAK3"/>
    <property type="match status" value="1"/>
</dbReference>
<comment type="catalytic activity">
    <reaction evidence="1">
        <text>ATP + protein L-histidine = ADP + protein N-phospho-L-histidine.</text>
        <dbReference type="EC" id="2.7.13.3"/>
    </reaction>
</comment>
<reference evidence="11 12" key="3">
    <citation type="submission" date="2021-02" db="EMBL/GenBank/DDBJ databases">
        <authorList>
            <person name="Merkel A.Y."/>
        </authorList>
    </citation>
    <scope>NUCLEOTIDE SEQUENCE [LARGE SCALE GENOMIC DNA]</scope>
    <source>
        <strain evidence="11 12">T05b</strain>
    </source>
</reference>
<evidence type="ECO:0000259" key="10">
    <source>
        <dbReference type="PROSITE" id="PS50112"/>
    </source>
</evidence>
<feature type="domain" description="Histidine kinase" evidence="9">
    <location>
        <begin position="138"/>
        <end position="337"/>
    </location>
</feature>
<dbReference type="Proteomes" id="UP000703590">
    <property type="component" value="Unassembled WGS sequence"/>
</dbReference>
<sequence>MDEQFLNSLSTPEKESFKQGLEALINQTYVIEEEYKTLNESYLSLQTFIRQIVETLPNALWVLDVSGEIFLQNSEAEANAGLLEHIDTTQGHHEVEFNEATYLIKIVQKGDKTIISATDITGEKRKERLASMGQVAAHLSHEIRNPIGSISLLTSTLFKKVDIATKPIVLEMKKAIWRVERIIKATLLFSKGIQPSMGSFFLDELGAECEEALSHYTYTKEIALKVDLPHLAYQGDKDLLSLVFQNLLFNAIDAIEEDDNDTGTITLSYVKEGEFHCLDMHDSGKPIENSNILFEPFKTTKTKGNGLGLALSLQIIQAHEGLITLQENPKAFRILLP</sequence>
<evidence type="ECO:0000256" key="1">
    <source>
        <dbReference type="ARBA" id="ARBA00000085"/>
    </source>
</evidence>
<keyword evidence="4" id="KW-0808">Transferase</keyword>
<dbReference type="PROSITE" id="PS50112">
    <property type="entry name" value="PAS"/>
    <property type="match status" value="1"/>
</dbReference>
<dbReference type="Gene3D" id="3.30.565.10">
    <property type="entry name" value="Histidine kinase-like ATPase, C-terminal domain"/>
    <property type="match status" value="1"/>
</dbReference>
<dbReference type="SUPFAM" id="SSF55874">
    <property type="entry name" value="ATPase domain of HSP90 chaperone/DNA topoisomerase II/histidine kinase"/>
    <property type="match status" value="1"/>
</dbReference>
<reference evidence="12" key="1">
    <citation type="submission" date="2021-02" db="EMBL/GenBank/DDBJ databases">
        <title>Sulfurospirillum tamanensis sp. nov.</title>
        <authorList>
            <person name="Merkel A.Y."/>
        </authorList>
    </citation>
    <scope>NUCLEOTIDE SEQUENCE [LARGE SCALE GENOMIC DNA]</scope>
    <source>
        <strain evidence="12">T05b</strain>
    </source>
</reference>
<evidence type="ECO:0000256" key="5">
    <source>
        <dbReference type="ARBA" id="ARBA00022741"/>
    </source>
</evidence>
<evidence type="ECO:0000313" key="11">
    <source>
        <dbReference type="EMBL" id="MBN2963589.1"/>
    </source>
</evidence>
<dbReference type="InterPro" id="IPR000014">
    <property type="entry name" value="PAS"/>
</dbReference>
<dbReference type="PRINTS" id="PR00344">
    <property type="entry name" value="BCTRLSENSOR"/>
</dbReference>
<dbReference type="InterPro" id="IPR003594">
    <property type="entry name" value="HATPase_dom"/>
</dbReference>
<accession>A0ABS2WPL6</accession>
<dbReference type="Gene3D" id="1.10.287.130">
    <property type="match status" value="1"/>
</dbReference>
<evidence type="ECO:0000313" key="12">
    <source>
        <dbReference type="Proteomes" id="UP000703590"/>
    </source>
</evidence>
<dbReference type="Pfam" id="PF00512">
    <property type="entry name" value="HisKA"/>
    <property type="match status" value="1"/>
</dbReference>
<evidence type="ECO:0000256" key="2">
    <source>
        <dbReference type="ARBA" id="ARBA00012438"/>
    </source>
</evidence>
<keyword evidence="3" id="KW-0597">Phosphoprotein</keyword>
<dbReference type="CDD" id="cd00082">
    <property type="entry name" value="HisKA"/>
    <property type="match status" value="1"/>
</dbReference>
<organism evidence="11 12">
    <name type="scientific">Sulfurospirillum tamanense</name>
    <dbReference type="NCBI Taxonomy" id="2813362"/>
    <lineage>
        <taxon>Bacteria</taxon>
        <taxon>Pseudomonadati</taxon>
        <taxon>Campylobacterota</taxon>
        <taxon>Epsilonproteobacteria</taxon>
        <taxon>Campylobacterales</taxon>
        <taxon>Sulfurospirillaceae</taxon>
        <taxon>Sulfurospirillum</taxon>
    </lineage>
</organism>
<evidence type="ECO:0000256" key="7">
    <source>
        <dbReference type="ARBA" id="ARBA00022840"/>
    </source>
</evidence>
<evidence type="ECO:0000256" key="6">
    <source>
        <dbReference type="ARBA" id="ARBA00022777"/>
    </source>
</evidence>
<keyword evidence="5" id="KW-0547">Nucleotide-binding</keyword>
<keyword evidence="8" id="KW-0902">Two-component regulatory system</keyword>
<dbReference type="EC" id="2.7.13.3" evidence="2"/>
<dbReference type="InterPro" id="IPR005467">
    <property type="entry name" value="His_kinase_dom"/>
</dbReference>
<gene>
    <name evidence="11" type="ORF">JWV37_02255</name>
</gene>
<dbReference type="SUPFAM" id="SSF47384">
    <property type="entry name" value="Homodimeric domain of signal transducing histidine kinase"/>
    <property type="match status" value="1"/>
</dbReference>
<dbReference type="SMART" id="SM00387">
    <property type="entry name" value="HATPase_c"/>
    <property type="match status" value="1"/>
</dbReference>